<evidence type="ECO:0000256" key="5">
    <source>
        <dbReference type="ARBA" id="ARBA00022833"/>
    </source>
</evidence>
<evidence type="ECO:0000313" key="9">
    <source>
        <dbReference type="EMBL" id="EMD82098.1"/>
    </source>
</evidence>
<dbReference type="PANTHER" id="PTHR22726">
    <property type="entry name" value="METALLOENDOPEPTIDASE OMA1"/>
    <property type="match status" value="1"/>
</dbReference>
<evidence type="ECO:0000259" key="8">
    <source>
        <dbReference type="Pfam" id="PF01435"/>
    </source>
</evidence>
<gene>
    <name evidence="9" type="ORF">C725_2586</name>
</gene>
<dbReference type="InterPro" id="IPR001915">
    <property type="entry name" value="Peptidase_M48"/>
</dbReference>
<keyword evidence="2" id="KW-0645">Protease</keyword>
<protein>
    <recommendedName>
        <fullName evidence="8">Peptidase M48 domain-containing protein</fullName>
    </recommendedName>
</protein>
<dbReference type="PATRIC" id="fig|1234595.3.peg.2587"/>
<dbReference type="GO" id="GO:0004222">
    <property type="term" value="F:metalloendopeptidase activity"/>
    <property type="evidence" value="ECO:0007669"/>
    <property type="project" value="InterPro"/>
</dbReference>
<dbReference type="InterPro" id="IPR051156">
    <property type="entry name" value="Mito/Outer_Membr_Metalloprot"/>
</dbReference>
<reference evidence="9 10" key="1">
    <citation type="journal article" date="2013" name="Genome Announc.">
        <title>Draft Genome Sequence of Strain JLT2015T, Belonging to the Family Sphingomonadaceae of the Alphaproteobacteria.</title>
        <authorList>
            <person name="Tang K."/>
            <person name="Liu K."/>
            <person name="Li S."/>
            <person name="Jiao N."/>
        </authorList>
    </citation>
    <scope>NUCLEOTIDE SEQUENCE [LARGE SCALE GENOMIC DNA]</scope>
    <source>
        <strain evidence="9 10">JLT2015</strain>
    </source>
</reference>
<evidence type="ECO:0000256" key="3">
    <source>
        <dbReference type="ARBA" id="ARBA00022723"/>
    </source>
</evidence>
<dbReference type="Gene3D" id="1.25.40.10">
    <property type="entry name" value="Tetratricopeptide repeat domain"/>
    <property type="match status" value="1"/>
</dbReference>
<keyword evidence="6" id="KW-0482">Metalloprotease</keyword>
<dbReference type="CDD" id="cd07324">
    <property type="entry name" value="M48C_Oma1-like"/>
    <property type="match status" value="1"/>
</dbReference>
<evidence type="ECO:0000256" key="4">
    <source>
        <dbReference type="ARBA" id="ARBA00022801"/>
    </source>
</evidence>
<feature type="signal peptide" evidence="7">
    <location>
        <begin position="1"/>
        <end position="23"/>
    </location>
</feature>
<dbReference type="AlphaFoldDB" id="M2U2N2"/>
<keyword evidence="10" id="KW-1185">Reference proteome</keyword>
<dbReference type="OrthoDB" id="9814887at2"/>
<comment type="caution">
    <text evidence="9">The sequence shown here is derived from an EMBL/GenBank/DDBJ whole genome shotgun (WGS) entry which is preliminary data.</text>
</comment>
<evidence type="ECO:0000256" key="6">
    <source>
        <dbReference type="ARBA" id="ARBA00023049"/>
    </source>
</evidence>
<keyword evidence="5" id="KW-0862">Zinc</keyword>
<dbReference type="SUPFAM" id="SSF48452">
    <property type="entry name" value="TPR-like"/>
    <property type="match status" value="1"/>
</dbReference>
<name>M2U2N2_9SPHN</name>
<accession>M2U2N2</accession>
<dbReference type="EMBL" id="AMRV01000010">
    <property type="protein sequence ID" value="EMD82098.1"/>
    <property type="molecule type" value="Genomic_DNA"/>
</dbReference>
<evidence type="ECO:0000256" key="7">
    <source>
        <dbReference type="SAM" id="SignalP"/>
    </source>
</evidence>
<keyword evidence="4" id="KW-0378">Hydrolase</keyword>
<dbReference type="RefSeq" id="WP_008603544.1">
    <property type="nucleotide sequence ID" value="NZ_AMRV01000010.1"/>
</dbReference>
<dbReference type="GO" id="GO:0046872">
    <property type="term" value="F:metal ion binding"/>
    <property type="evidence" value="ECO:0007669"/>
    <property type="project" value="UniProtKB-KW"/>
</dbReference>
<dbReference type="Gene3D" id="3.30.2010.10">
    <property type="entry name" value="Metalloproteases ('zincins'), catalytic domain"/>
    <property type="match status" value="1"/>
</dbReference>
<comment type="cofactor">
    <cofactor evidence="1">
        <name>Zn(2+)</name>
        <dbReference type="ChEBI" id="CHEBI:29105"/>
    </cofactor>
</comment>
<dbReference type="PANTHER" id="PTHR22726:SF1">
    <property type="entry name" value="METALLOENDOPEPTIDASE OMA1, MITOCHONDRIAL"/>
    <property type="match status" value="1"/>
</dbReference>
<dbReference type="Pfam" id="PF01435">
    <property type="entry name" value="Peptidase_M48"/>
    <property type="match status" value="1"/>
</dbReference>
<dbReference type="InterPro" id="IPR011990">
    <property type="entry name" value="TPR-like_helical_dom_sf"/>
</dbReference>
<feature type="domain" description="Peptidase M48" evidence="8">
    <location>
        <begin position="32"/>
        <end position="222"/>
    </location>
</feature>
<keyword evidence="7" id="KW-0732">Signal</keyword>
<evidence type="ECO:0000313" key="10">
    <source>
        <dbReference type="Proteomes" id="UP000011717"/>
    </source>
</evidence>
<proteinExistence type="predicted"/>
<dbReference type="GO" id="GO:0051603">
    <property type="term" value="P:proteolysis involved in protein catabolic process"/>
    <property type="evidence" value="ECO:0007669"/>
    <property type="project" value="TreeGrafter"/>
</dbReference>
<organism evidence="9 10">
    <name type="scientific">Pacificimonas flava</name>
    <dbReference type="NCBI Taxonomy" id="1234595"/>
    <lineage>
        <taxon>Bacteria</taxon>
        <taxon>Pseudomonadati</taxon>
        <taxon>Pseudomonadota</taxon>
        <taxon>Alphaproteobacteria</taxon>
        <taxon>Sphingomonadales</taxon>
        <taxon>Sphingosinicellaceae</taxon>
        <taxon>Pacificimonas</taxon>
    </lineage>
</organism>
<keyword evidence="3" id="KW-0479">Metal-binding</keyword>
<sequence>MTLIRSVLALMLAVMLAVRPAHAQSILRDAETEAWLHEMATPLAKAAGLDPRNVELVLINDPSLNAFVMTGQTIYVHSGTILQADNANQLQGIIAHELGHIAAGHSVRFGPEGMKGASSVSILSLLAAVGAIAAGAGEAGMAIMGLGQRAALGKVLAFNRQQESRTDQAGARYLERAGISGRGSIEFFEKIQNQEYRYAIPQDNDYMRTHPLSADRISALESLYRQSPYWDTPTDPKLEAQFERIKAKLFGFIEDPERTLRKYPESDTSAPARVARAYAWHKGAYPDQAAAETDALLAENPNDPYILELKGQVLLESGRPEDAVAPLERAIENAPDQPLIATLLGHALIASEDPDMLPRAIEVLRGAVAHDRLNPFAWYQLGIAYSQTGDEARAALASAEQHSMSRQPELAVRSAQMAMNGIPKGTPDWIRAQDILMVAQNEIEDGRD</sequence>
<feature type="chain" id="PRO_5004026408" description="Peptidase M48 domain-containing protein" evidence="7">
    <location>
        <begin position="24"/>
        <end position="448"/>
    </location>
</feature>
<dbReference type="Proteomes" id="UP000011717">
    <property type="component" value="Unassembled WGS sequence"/>
</dbReference>
<evidence type="ECO:0000256" key="1">
    <source>
        <dbReference type="ARBA" id="ARBA00001947"/>
    </source>
</evidence>
<dbReference type="GO" id="GO:0016020">
    <property type="term" value="C:membrane"/>
    <property type="evidence" value="ECO:0007669"/>
    <property type="project" value="TreeGrafter"/>
</dbReference>
<evidence type="ECO:0000256" key="2">
    <source>
        <dbReference type="ARBA" id="ARBA00022670"/>
    </source>
</evidence>